<name>A0A1M7BAM5_PSETH</name>
<dbReference type="GO" id="GO:0016705">
    <property type="term" value="F:oxidoreductase activity, acting on paired donors, with incorporation or reduction of molecular oxygen"/>
    <property type="evidence" value="ECO:0007669"/>
    <property type="project" value="InterPro"/>
</dbReference>
<dbReference type="SUPFAM" id="SSF51679">
    <property type="entry name" value="Bacterial luciferase-like"/>
    <property type="match status" value="1"/>
</dbReference>
<dbReference type="Proteomes" id="UP000184363">
    <property type="component" value="Unassembled WGS sequence"/>
</dbReference>
<dbReference type="PANTHER" id="PTHR30011:SF32">
    <property type="entry name" value="CONSERVED PROTEIN"/>
    <property type="match status" value="1"/>
</dbReference>
<feature type="domain" description="Luciferase-like" evidence="1">
    <location>
        <begin position="20"/>
        <end position="238"/>
    </location>
</feature>
<dbReference type="EMBL" id="FRAP01000034">
    <property type="protein sequence ID" value="SHL52032.1"/>
    <property type="molecule type" value="Genomic_DNA"/>
</dbReference>
<reference evidence="2 3" key="1">
    <citation type="submission" date="2016-11" db="EMBL/GenBank/DDBJ databases">
        <authorList>
            <person name="Jaros S."/>
            <person name="Januszkiewicz K."/>
            <person name="Wedrychowicz H."/>
        </authorList>
    </citation>
    <scope>NUCLEOTIDE SEQUENCE [LARGE SCALE GENOMIC DNA]</scope>
    <source>
        <strain evidence="2 3">DSM 43832</strain>
    </source>
</reference>
<dbReference type="InterPro" id="IPR019921">
    <property type="entry name" value="Lucif-like_OxRdtase_Rv2161c"/>
</dbReference>
<proteinExistence type="predicted"/>
<dbReference type="Pfam" id="PF00296">
    <property type="entry name" value="Bac_luciferase"/>
    <property type="match status" value="1"/>
</dbReference>
<dbReference type="InterPro" id="IPR011251">
    <property type="entry name" value="Luciferase-like_dom"/>
</dbReference>
<keyword evidence="3" id="KW-1185">Reference proteome</keyword>
<evidence type="ECO:0000313" key="3">
    <source>
        <dbReference type="Proteomes" id="UP000184363"/>
    </source>
</evidence>
<evidence type="ECO:0000259" key="1">
    <source>
        <dbReference type="Pfam" id="PF00296"/>
    </source>
</evidence>
<dbReference type="STRING" id="1848.SAMN05443637_13413"/>
<dbReference type="NCBIfam" id="TIGR03619">
    <property type="entry name" value="F420_Rv2161c"/>
    <property type="match status" value="1"/>
</dbReference>
<accession>A0A1M7BAM5</accession>
<dbReference type="AlphaFoldDB" id="A0A1M7BAM5"/>
<organism evidence="2 3">
    <name type="scientific">Pseudonocardia thermophila</name>
    <dbReference type="NCBI Taxonomy" id="1848"/>
    <lineage>
        <taxon>Bacteria</taxon>
        <taxon>Bacillati</taxon>
        <taxon>Actinomycetota</taxon>
        <taxon>Actinomycetes</taxon>
        <taxon>Pseudonocardiales</taxon>
        <taxon>Pseudonocardiaceae</taxon>
        <taxon>Pseudonocardia</taxon>
    </lineage>
</organism>
<dbReference type="PANTHER" id="PTHR30011">
    <property type="entry name" value="ALKANESULFONATE MONOOXYGENASE-RELATED"/>
    <property type="match status" value="1"/>
</dbReference>
<protein>
    <submittedName>
        <fullName evidence="2">Probable F420-dependent oxidoreductase, Rv2161c family</fullName>
    </submittedName>
</protein>
<dbReference type="InterPro" id="IPR036661">
    <property type="entry name" value="Luciferase-like_sf"/>
</dbReference>
<dbReference type="InterPro" id="IPR051260">
    <property type="entry name" value="Diverse_substr_monoxygenases"/>
</dbReference>
<dbReference type="Gene3D" id="3.20.20.30">
    <property type="entry name" value="Luciferase-like domain"/>
    <property type="match status" value="1"/>
</dbReference>
<gene>
    <name evidence="2" type="ORF">SAMN05443637_13413</name>
</gene>
<sequence length="287" mass="31768">MSGWPRIGIHYGPTDRSMPLPELAEEAQARGFTAVVVPEHTHIPVSRATPWPLAGDMPEKYKRLLDPYIGLSFVAARTGLDVGTCISLVAQHDPVALAKAIATLDHLSGGRFLLGVGYGWNAEELAHHGHRFTDRRTVVRDHVRLMRALWEQDEAEYAGATIRLEPSWSWPKPVQRRLPVLLGGGLSARNLTEVLDWADGWFPVVHTDTRALIDGARTLRTAWADAGREGEPIVAVMQGMVPGDVLRRNLEVYASSQVRRVFLHVPTAPCAEVLPLLDRYAAVLHRS</sequence>
<evidence type="ECO:0000313" key="2">
    <source>
        <dbReference type="EMBL" id="SHL52032.1"/>
    </source>
</evidence>